<keyword evidence="2" id="KW-0805">Transcription regulation</keyword>
<dbReference type="PANTHER" id="PTHR30055">
    <property type="entry name" value="HTH-TYPE TRANSCRIPTIONAL REGULATOR RUTR"/>
    <property type="match status" value="1"/>
</dbReference>
<dbReference type="PRINTS" id="PR00455">
    <property type="entry name" value="HTHTETR"/>
</dbReference>
<proteinExistence type="predicted"/>
<dbReference type="Gene3D" id="1.10.357.10">
    <property type="entry name" value="Tetracycline Repressor, domain 2"/>
    <property type="match status" value="1"/>
</dbReference>
<dbReference type="AlphaFoldDB" id="A0A9D7E1V0"/>
<dbReference type="InterPro" id="IPR009057">
    <property type="entry name" value="Homeodomain-like_sf"/>
</dbReference>
<dbReference type="GO" id="GO:0003700">
    <property type="term" value="F:DNA-binding transcription factor activity"/>
    <property type="evidence" value="ECO:0007669"/>
    <property type="project" value="TreeGrafter"/>
</dbReference>
<feature type="region of interest" description="Disordered" evidence="6">
    <location>
        <begin position="230"/>
        <end position="249"/>
    </location>
</feature>
<keyword evidence="3 5" id="KW-0238">DNA-binding</keyword>
<evidence type="ECO:0000256" key="1">
    <source>
        <dbReference type="ARBA" id="ARBA00022491"/>
    </source>
</evidence>
<keyword evidence="1" id="KW-0678">Repressor</keyword>
<dbReference type="InterPro" id="IPR023772">
    <property type="entry name" value="DNA-bd_HTH_TetR-type_CS"/>
</dbReference>
<dbReference type="InterPro" id="IPR036271">
    <property type="entry name" value="Tet_transcr_reg_TetR-rel_C_sf"/>
</dbReference>
<dbReference type="PANTHER" id="PTHR30055:SF226">
    <property type="entry name" value="HTH-TYPE TRANSCRIPTIONAL REGULATOR PKSA"/>
    <property type="match status" value="1"/>
</dbReference>
<keyword evidence="4" id="KW-0804">Transcription</keyword>
<dbReference type="PROSITE" id="PS01081">
    <property type="entry name" value="HTH_TETR_1"/>
    <property type="match status" value="1"/>
</dbReference>
<dbReference type="SUPFAM" id="SSF48498">
    <property type="entry name" value="Tetracyclin repressor-like, C-terminal domain"/>
    <property type="match status" value="1"/>
</dbReference>
<feature type="DNA-binding region" description="H-T-H motif" evidence="5">
    <location>
        <begin position="52"/>
        <end position="71"/>
    </location>
</feature>
<evidence type="ECO:0000259" key="7">
    <source>
        <dbReference type="PROSITE" id="PS50977"/>
    </source>
</evidence>
<dbReference type="Pfam" id="PF00440">
    <property type="entry name" value="TetR_N"/>
    <property type="match status" value="1"/>
</dbReference>
<evidence type="ECO:0000256" key="2">
    <source>
        <dbReference type="ARBA" id="ARBA00023015"/>
    </source>
</evidence>
<evidence type="ECO:0000256" key="4">
    <source>
        <dbReference type="ARBA" id="ARBA00023163"/>
    </source>
</evidence>
<evidence type="ECO:0000313" key="9">
    <source>
        <dbReference type="Proteomes" id="UP000807785"/>
    </source>
</evidence>
<feature type="compositionally biased region" description="Low complexity" evidence="6">
    <location>
        <begin position="1"/>
        <end position="12"/>
    </location>
</feature>
<evidence type="ECO:0000256" key="3">
    <source>
        <dbReference type="ARBA" id="ARBA00023125"/>
    </source>
</evidence>
<protein>
    <submittedName>
        <fullName evidence="8">CerR family C-terminal domain-containing protein</fullName>
    </submittedName>
</protein>
<feature type="compositionally biased region" description="Basic residues" evidence="6">
    <location>
        <begin position="239"/>
        <end position="249"/>
    </location>
</feature>
<dbReference type="EMBL" id="JADJEV010000003">
    <property type="protein sequence ID" value="MBK6972604.1"/>
    <property type="molecule type" value="Genomic_DNA"/>
</dbReference>
<gene>
    <name evidence="8" type="ORF">IPH26_06505</name>
</gene>
<name>A0A9D7E1V0_9PROT</name>
<accession>A0A9D7E1V0</accession>
<reference evidence="8" key="1">
    <citation type="submission" date="2020-10" db="EMBL/GenBank/DDBJ databases">
        <title>Connecting structure to function with the recovery of over 1000 high-quality activated sludge metagenome-assembled genomes encoding full-length rRNA genes using long-read sequencing.</title>
        <authorList>
            <person name="Singleton C.M."/>
            <person name="Petriglieri F."/>
            <person name="Kristensen J.M."/>
            <person name="Kirkegaard R.H."/>
            <person name="Michaelsen T.Y."/>
            <person name="Andersen M.H."/>
            <person name="Karst S.M."/>
            <person name="Dueholm M.S."/>
            <person name="Nielsen P.H."/>
            <person name="Albertsen M."/>
        </authorList>
    </citation>
    <scope>NUCLEOTIDE SEQUENCE</scope>
    <source>
        <strain evidence="8">Bjer_18-Q3-R1-45_BAT3C.347</strain>
    </source>
</reference>
<dbReference type="GO" id="GO:0000976">
    <property type="term" value="F:transcription cis-regulatory region binding"/>
    <property type="evidence" value="ECO:0007669"/>
    <property type="project" value="TreeGrafter"/>
</dbReference>
<feature type="domain" description="HTH tetR-type" evidence="7">
    <location>
        <begin position="29"/>
        <end position="89"/>
    </location>
</feature>
<feature type="region of interest" description="Disordered" evidence="6">
    <location>
        <begin position="1"/>
        <end position="27"/>
    </location>
</feature>
<evidence type="ECO:0000256" key="6">
    <source>
        <dbReference type="SAM" id="MobiDB-lite"/>
    </source>
</evidence>
<dbReference type="Gene3D" id="1.10.10.60">
    <property type="entry name" value="Homeodomain-like"/>
    <property type="match status" value="1"/>
</dbReference>
<comment type="caution">
    <text evidence="8">The sequence shown here is derived from an EMBL/GenBank/DDBJ whole genome shotgun (WGS) entry which is preliminary data.</text>
</comment>
<dbReference type="InterPro" id="IPR001647">
    <property type="entry name" value="HTH_TetR"/>
</dbReference>
<dbReference type="PROSITE" id="PS50977">
    <property type="entry name" value="HTH_TETR_2"/>
    <property type="match status" value="1"/>
</dbReference>
<dbReference type="Proteomes" id="UP000807785">
    <property type="component" value="Unassembled WGS sequence"/>
</dbReference>
<organism evidence="8 9">
    <name type="scientific">Candidatus Methylophosphatis roskildensis</name>
    <dbReference type="NCBI Taxonomy" id="2899263"/>
    <lineage>
        <taxon>Bacteria</taxon>
        <taxon>Pseudomonadati</taxon>
        <taxon>Pseudomonadota</taxon>
        <taxon>Betaproteobacteria</taxon>
        <taxon>Nitrosomonadales</taxon>
        <taxon>Sterolibacteriaceae</taxon>
        <taxon>Candidatus Methylophosphatis</taxon>
    </lineage>
</organism>
<dbReference type="Pfam" id="PF09209">
    <property type="entry name" value="CecR_C"/>
    <property type="match status" value="1"/>
</dbReference>
<dbReference type="SUPFAM" id="SSF46689">
    <property type="entry name" value="Homeodomain-like"/>
    <property type="match status" value="1"/>
</dbReference>
<sequence>MSKPPAAAANPTTYPPGPARTRGGYDKGSATREQLITVATRIFAAKGFAGATTREICQTAGVNLAAIHYYFGDKDGLYRAALMEPIHAITAQFGDFGDPAQPFEQAIRQILAPLVAMALRDDDHELEVARLHLREMLEPSPIFREIIAQEIAPLHQALADLVARHCGLDAPDADVHQLAFAMIAMANDYCSSREFLRLLAPEVLDRADAGERIIDRLVGYSGALLAHEQMRRQPAPTKKVSRIAKPRPR</sequence>
<evidence type="ECO:0000313" key="8">
    <source>
        <dbReference type="EMBL" id="MBK6972604.1"/>
    </source>
</evidence>
<evidence type="ECO:0000256" key="5">
    <source>
        <dbReference type="PROSITE-ProRule" id="PRU00335"/>
    </source>
</evidence>
<dbReference type="InterPro" id="IPR050109">
    <property type="entry name" value="HTH-type_TetR-like_transc_reg"/>
</dbReference>
<dbReference type="InterPro" id="IPR015292">
    <property type="entry name" value="Tscrpt_reg_YbiH_C"/>
</dbReference>